<dbReference type="CDD" id="cd00610">
    <property type="entry name" value="OAT_like"/>
    <property type="match status" value="1"/>
</dbReference>
<evidence type="ECO:0000313" key="14">
    <source>
        <dbReference type="EMBL" id="KAJ7327055.1"/>
    </source>
</evidence>
<comment type="function">
    <text evidence="8">Catalyzes the pyridoxal-phosphate-dependent breakdown of phosphoethanolamine, converting it to ammonia, inorganic phosphate and acetaldehyde.</text>
</comment>
<accession>A0A9Q0XSY5</accession>
<evidence type="ECO:0000256" key="7">
    <source>
        <dbReference type="ARBA" id="ARBA00023239"/>
    </source>
</evidence>
<dbReference type="PANTHER" id="PTHR45688:SF1">
    <property type="entry name" value="ETHANOLAMINE-PHOSPHATE PHOSPHO-LYASE"/>
    <property type="match status" value="1"/>
</dbReference>
<dbReference type="SUPFAM" id="SSF53383">
    <property type="entry name" value="PLP-dependent transferases"/>
    <property type="match status" value="1"/>
</dbReference>
<evidence type="ECO:0000256" key="11">
    <source>
        <dbReference type="ARBA" id="ARBA00041584"/>
    </source>
</evidence>
<keyword evidence="7" id="KW-0456">Lyase</keyword>
<dbReference type="InterPro" id="IPR015422">
    <property type="entry name" value="PyrdxlP-dep_Trfase_small"/>
</dbReference>
<dbReference type="InterPro" id="IPR049704">
    <property type="entry name" value="Aminotrans_3_PPA_site"/>
</dbReference>
<keyword evidence="5 13" id="KW-0663">Pyridoxal phosphate</keyword>
<dbReference type="GO" id="GO:0005739">
    <property type="term" value="C:mitochondrion"/>
    <property type="evidence" value="ECO:0007669"/>
    <property type="project" value="UniProtKB-SubCell"/>
</dbReference>
<dbReference type="Pfam" id="PF00202">
    <property type="entry name" value="Aminotran_3"/>
    <property type="match status" value="1"/>
</dbReference>
<comment type="subunit">
    <text evidence="4">Homotetramer.</text>
</comment>
<reference evidence="14" key="1">
    <citation type="journal article" date="2023" name="DNA Res.">
        <title>Chromosome-level genome assembly of Phrynocephalus forsythii using third-generation DNA sequencing and Hi-C analysis.</title>
        <authorList>
            <person name="Qi Y."/>
            <person name="Zhao W."/>
            <person name="Zhao Y."/>
            <person name="Niu C."/>
            <person name="Cao S."/>
            <person name="Zhang Y."/>
        </authorList>
    </citation>
    <scope>NUCLEOTIDE SEQUENCE</scope>
    <source>
        <tissue evidence="14">Muscle</tissue>
    </source>
</reference>
<dbReference type="GO" id="GO:0030170">
    <property type="term" value="F:pyridoxal phosphate binding"/>
    <property type="evidence" value="ECO:0007669"/>
    <property type="project" value="InterPro"/>
</dbReference>
<gene>
    <name evidence="14" type="ORF">JRQ81_016814</name>
</gene>
<evidence type="ECO:0000256" key="9">
    <source>
        <dbReference type="ARBA" id="ARBA00039127"/>
    </source>
</evidence>
<dbReference type="PANTHER" id="PTHR45688">
    <property type="match status" value="1"/>
</dbReference>
<name>A0A9Q0XSY5_9SAUR</name>
<dbReference type="EC" id="4.2.3.2" evidence="9"/>
<evidence type="ECO:0000256" key="13">
    <source>
        <dbReference type="RuleBase" id="RU003560"/>
    </source>
</evidence>
<dbReference type="Gene3D" id="3.40.640.10">
    <property type="entry name" value="Type I PLP-dependent aspartate aminotransferase-like (Major domain)"/>
    <property type="match status" value="1"/>
</dbReference>
<dbReference type="EMBL" id="JAPFRF010000007">
    <property type="protein sequence ID" value="KAJ7327055.1"/>
    <property type="molecule type" value="Genomic_DNA"/>
</dbReference>
<dbReference type="AlphaFoldDB" id="A0A9Q0XSY5"/>
<dbReference type="FunFam" id="3.40.640.10:FF:000058">
    <property type="entry name" value="ethanolamine-phosphate phospho-lyase isoform X1"/>
    <property type="match status" value="1"/>
</dbReference>
<evidence type="ECO:0000256" key="8">
    <source>
        <dbReference type="ARBA" id="ARBA00037113"/>
    </source>
</evidence>
<proteinExistence type="inferred from homology"/>
<comment type="subcellular location">
    <subcellularLocation>
        <location evidence="2">Mitochondrion</location>
    </subcellularLocation>
</comment>
<dbReference type="GO" id="GO:0050459">
    <property type="term" value="F:ethanolamine-phosphate phospho-lyase activity"/>
    <property type="evidence" value="ECO:0007669"/>
    <property type="project" value="UniProtKB-EC"/>
</dbReference>
<dbReference type="OrthoDB" id="10261433at2759"/>
<dbReference type="InterPro" id="IPR015424">
    <property type="entry name" value="PyrdxlP-dep_Trfase"/>
</dbReference>
<evidence type="ECO:0000256" key="5">
    <source>
        <dbReference type="ARBA" id="ARBA00022898"/>
    </source>
</evidence>
<comment type="cofactor">
    <cofactor evidence="1">
        <name>pyridoxal 5'-phosphate</name>
        <dbReference type="ChEBI" id="CHEBI:597326"/>
    </cofactor>
</comment>
<dbReference type="InterPro" id="IPR005814">
    <property type="entry name" value="Aminotrans_3"/>
</dbReference>
<evidence type="ECO:0000256" key="12">
    <source>
        <dbReference type="ARBA" id="ARBA00047688"/>
    </source>
</evidence>
<keyword evidence="6" id="KW-0496">Mitochondrion</keyword>
<comment type="similarity">
    <text evidence="3 13">Belongs to the class-III pyridoxal-phosphate-dependent aminotransferase family.</text>
</comment>
<evidence type="ECO:0000256" key="3">
    <source>
        <dbReference type="ARBA" id="ARBA00008954"/>
    </source>
</evidence>
<evidence type="ECO:0000256" key="10">
    <source>
        <dbReference type="ARBA" id="ARBA00040022"/>
    </source>
</evidence>
<evidence type="ECO:0000256" key="6">
    <source>
        <dbReference type="ARBA" id="ARBA00023128"/>
    </source>
</evidence>
<sequence length="531" mass="58422">MGPSRQIEIPVCPASRKTRPRASRMEIYTKAETLELRRKHIGPSCKVFFPKDPIKIVRAQGQYMFDENGEKYLDCVNNVAHVGHCHPDVVKAAAKQMELLNTNSRFLHDNLVQYAKRLAATLPEPLSVCYFVNSGSEANDLALRLARQFSGHQDVITLDHAYHGHVTSLIEISPYKFNQLGKDSKKEFVHVAPSPDTYRGKYREDHPDPGSAYADDVIKIIEEAHKNDRKIAAFIAESMQSCGGQVIPPAGYFQKVAESVHKAGGVFIADEVQVGFGRVGKCFWGFQLQGGDFVPDIVTMGKPIGNGHPLSCIVTTRQIAEAFGASGLEYFNTFGGNPVSCAIGLAVLDVIEKEDLQGNASCVGNYLIQLLKEQKEKHPLVGDVRGVGLFVGVDLVKDRQKRTPATAEAQHIIYKLKEQRILLSADGPYRNILKFKPPMCFSMEDAKFVVDQIDEILTDLEEVTAANIGNGLPTSTQCKQKVPTKGAAISRETDAGKKMGFALKVTKCLAKGSEHEAQLSNEEQECMMACA</sequence>
<dbReference type="Gene3D" id="3.90.1150.10">
    <property type="entry name" value="Aspartate Aminotransferase, domain 1"/>
    <property type="match status" value="1"/>
</dbReference>
<organism evidence="14 15">
    <name type="scientific">Phrynocephalus forsythii</name>
    <dbReference type="NCBI Taxonomy" id="171643"/>
    <lineage>
        <taxon>Eukaryota</taxon>
        <taxon>Metazoa</taxon>
        <taxon>Chordata</taxon>
        <taxon>Craniata</taxon>
        <taxon>Vertebrata</taxon>
        <taxon>Euteleostomi</taxon>
        <taxon>Lepidosauria</taxon>
        <taxon>Squamata</taxon>
        <taxon>Bifurcata</taxon>
        <taxon>Unidentata</taxon>
        <taxon>Episquamata</taxon>
        <taxon>Toxicofera</taxon>
        <taxon>Iguania</taxon>
        <taxon>Acrodonta</taxon>
        <taxon>Agamidae</taxon>
        <taxon>Agaminae</taxon>
        <taxon>Phrynocephalus</taxon>
    </lineage>
</organism>
<evidence type="ECO:0000256" key="4">
    <source>
        <dbReference type="ARBA" id="ARBA00011881"/>
    </source>
</evidence>
<dbReference type="InterPro" id="IPR015421">
    <property type="entry name" value="PyrdxlP-dep_Trfase_major"/>
</dbReference>
<dbReference type="Proteomes" id="UP001142489">
    <property type="component" value="Unassembled WGS sequence"/>
</dbReference>
<evidence type="ECO:0000256" key="1">
    <source>
        <dbReference type="ARBA" id="ARBA00001933"/>
    </source>
</evidence>
<dbReference type="GO" id="GO:0008483">
    <property type="term" value="F:transaminase activity"/>
    <property type="evidence" value="ECO:0007669"/>
    <property type="project" value="InterPro"/>
</dbReference>
<comment type="catalytic activity">
    <reaction evidence="12">
        <text>phosphoethanolamine + H2O = acetaldehyde + NH4(+) + phosphate</text>
        <dbReference type="Rhea" id="RHEA:17889"/>
        <dbReference type="ChEBI" id="CHEBI:15343"/>
        <dbReference type="ChEBI" id="CHEBI:15377"/>
        <dbReference type="ChEBI" id="CHEBI:28938"/>
        <dbReference type="ChEBI" id="CHEBI:43474"/>
        <dbReference type="ChEBI" id="CHEBI:58190"/>
        <dbReference type="EC" id="4.2.3.2"/>
    </reaction>
</comment>
<evidence type="ECO:0000313" key="15">
    <source>
        <dbReference type="Proteomes" id="UP001142489"/>
    </source>
</evidence>
<evidence type="ECO:0000256" key="2">
    <source>
        <dbReference type="ARBA" id="ARBA00004173"/>
    </source>
</evidence>
<dbReference type="PROSITE" id="PS00600">
    <property type="entry name" value="AA_TRANSFER_CLASS_3"/>
    <property type="match status" value="1"/>
</dbReference>
<protein>
    <recommendedName>
        <fullName evidence="10">Ethanolamine-phosphate phospho-lyase</fullName>
        <ecNumber evidence="9">4.2.3.2</ecNumber>
    </recommendedName>
    <alternativeName>
        <fullName evidence="11">Alanine--glyoxylate aminotransferase 2-like 1</fullName>
    </alternativeName>
</protein>
<comment type="caution">
    <text evidence="14">The sequence shown here is derived from an EMBL/GenBank/DDBJ whole genome shotgun (WGS) entry which is preliminary data.</text>
</comment>
<keyword evidence="15" id="KW-1185">Reference proteome</keyword>